<dbReference type="Gene3D" id="1.20.5.340">
    <property type="match status" value="1"/>
</dbReference>
<keyword evidence="4" id="KW-1185">Reference proteome</keyword>
<evidence type="ECO:0000256" key="1">
    <source>
        <dbReference type="SAM" id="Coils"/>
    </source>
</evidence>
<proteinExistence type="predicted"/>
<dbReference type="GeneID" id="62160207"/>
<protein>
    <submittedName>
        <fullName evidence="3">Uncharacterized protein</fullName>
    </submittedName>
</protein>
<dbReference type="SUPFAM" id="SSF57997">
    <property type="entry name" value="Tropomyosin"/>
    <property type="match status" value="1"/>
</dbReference>
<sequence length="407" mass="46373">MKPFSSRNGASAQPSRDGDDNSRAGTLVPAERYSAVFNLVALLHGNPVHHLAIEAFERNHLEIMRLSLQPDIDLRGVARLMGMASEQMLQTFVAASAAANGYKNHAKYSHFYSVELELAQERYDYLSDDYRYNKGKLLSVEQQLKVMGEKIQDLEYELEIKDKKILAFEHQLEVMEERFREVERKASNNKQRMDSLFQWAQQNGMVFPVHKSKKQNNRTMDQQAAFQNMKQRVAEIQKGIDAITHTLGELEMKKQNVDPKHPLKPFNLKYLATQLPSIAPQSVILNRGYIHEVANSICYPVCMYIADEDGLRKKDYFTTATYIIAALLDSMRDHRGLMIESKGNEKKQARINYVLRAHMFEVQAKVHEAIQQAFGEPGKEGTADVDGKRFVYALAAEVAPYATKILG</sequence>
<evidence type="ECO:0000313" key="4">
    <source>
        <dbReference type="Proteomes" id="UP000781932"/>
    </source>
</evidence>
<feature type="compositionally biased region" description="Polar residues" evidence="2">
    <location>
        <begin position="1"/>
        <end position="14"/>
    </location>
</feature>
<feature type="coiled-coil region" evidence="1">
    <location>
        <begin position="137"/>
        <end position="192"/>
    </location>
</feature>
<gene>
    <name evidence="3" type="ORF">CkaCkLH20_04414</name>
</gene>
<dbReference type="RefSeq" id="XP_038747299.1">
    <property type="nucleotide sequence ID" value="XM_038887133.1"/>
</dbReference>
<organism evidence="3 4">
    <name type="scientific">Colletotrichum karsti</name>
    <dbReference type="NCBI Taxonomy" id="1095194"/>
    <lineage>
        <taxon>Eukaryota</taxon>
        <taxon>Fungi</taxon>
        <taxon>Dikarya</taxon>
        <taxon>Ascomycota</taxon>
        <taxon>Pezizomycotina</taxon>
        <taxon>Sordariomycetes</taxon>
        <taxon>Hypocreomycetidae</taxon>
        <taxon>Glomerellales</taxon>
        <taxon>Glomerellaceae</taxon>
        <taxon>Colletotrichum</taxon>
        <taxon>Colletotrichum boninense species complex</taxon>
    </lineage>
</organism>
<dbReference type="Proteomes" id="UP000781932">
    <property type="component" value="Unassembled WGS sequence"/>
</dbReference>
<name>A0A9P6I5U3_9PEZI</name>
<evidence type="ECO:0000313" key="3">
    <source>
        <dbReference type="EMBL" id="KAF9877838.1"/>
    </source>
</evidence>
<feature type="region of interest" description="Disordered" evidence="2">
    <location>
        <begin position="1"/>
        <end position="25"/>
    </location>
</feature>
<reference evidence="3" key="2">
    <citation type="submission" date="2020-11" db="EMBL/GenBank/DDBJ databases">
        <title>Whole genome sequencing of Colletotrichum sp.</title>
        <authorList>
            <person name="Li H."/>
        </authorList>
    </citation>
    <scope>NUCLEOTIDE SEQUENCE</scope>
    <source>
        <strain evidence="3">CkLH20</strain>
    </source>
</reference>
<comment type="caution">
    <text evidence="3">The sequence shown here is derived from an EMBL/GenBank/DDBJ whole genome shotgun (WGS) entry which is preliminary data.</text>
</comment>
<evidence type="ECO:0000256" key="2">
    <source>
        <dbReference type="SAM" id="MobiDB-lite"/>
    </source>
</evidence>
<accession>A0A9P6I5U3</accession>
<reference evidence="3" key="1">
    <citation type="submission" date="2020-03" db="EMBL/GenBank/DDBJ databases">
        <authorList>
            <person name="He L."/>
        </authorList>
    </citation>
    <scope>NUCLEOTIDE SEQUENCE</scope>
    <source>
        <strain evidence="3">CkLH20</strain>
    </source>
</reference>
<keyword evidence="1" id="KW-0175">Coiled coil</keyword>
<dbReference type="AlphaFoldDB" id="A0A9P6I5U3"/>
<dbReference type="EMBL" id="JAATWM020000012">
    <property type="protein sequence ID" value="KAF9877838.1"/>
    <property type="molecule type" value="Genomic_DNA"/>
</dbReference>